<dbReference type="InterPro" id="IPR037522">
    <property type="entry name" value="HD_GYP_dom"/>
</dbReference>
<protein>
    <submittedName>
        <fullName evidence="2">HD domain-containing protein</fullName>
    </submittedName>
</protein>
<evidence type="ECO:0000259" key="1">
    <source>
        <dbReference type="PROSITE" id="PS51832"/>
    </source>
</evidence>
<dbReference type="PANTHER" id="PTHR43155:SF2">
    <property type="entry name" value="CYCLIC DI-GMP PHOSPHODIESTERASE PA4108"/>
    <property type="match status" value="1"/>
</dbReference>
<accession>A0A9D1LZV4</accession>
<reference evidence="2" key="2">
    <citation type="journal article" date="2021" name="PeerJ">
        <title>Extensive microbial diversity within the chicken gut microbiome revealed by metagenomics and culture.</title>
        <authorList>
            <person name="Gilroy R."/>
            <person name="Ravi A."/>
            <person name="Getino M."/>
            <person name="Pursley I."/>
            <person name="Horton D.L."/>
            <person name="Alikhan N.F."/>
            <person name="Baker D."/>
            <person name="Gharbi K."/>
            <person name="Hall N."/>
            <person name="Watson M."/>
            <person name="Adriaenssens E.M."/>
            <person name="Foster-Nyarko E."/>
            <person name="Jarju S."/>
            <person name="Secka A."/>
            <person name="Antonio M."/>
            <person name="Oren A."/>
            <person name="Chaudhuri R.R."/>
            <person name="La Ragione R."/>
            <person name="Hildebrand F."/>
            <person name="Pallen M.J."/>
        </authorList>
    </citation>
    <scope>NUCLEOTIDE SEQUENCE</scope>
    <source>
        <strain evidence="2">CHK195-15760</strain>
    </source>
</reference>
<reference evidence="2" key="1">
    <citation type="submission" date="2020-10" db="EMBL/GenBank/DDBJ databases">
        <authorList>
            <person name="Gilroy R."/>
        </authorList>
    </citation>
    <scope>NUCLEOTIDE SEQUENCE</scope>
    <source>
        <strain evidence="2">CHK195-15760</strain>
    </source>
</reference>
<gene>
    <name evidence="2" type="ORF">IAB70_00685</name>
</gene>
<dbReference type="SUPFAM" id="SSF109604">
    <property type="entry name" value="HD-domain/PDEase-like"/>
    <property type="match status" value="1"/>
</dbReference>
<dbReference type="Gene3D" id="1.10.3210.10">
    <property type="entry name" value="Hypothetical protein af1432"/>
    <property type="match status" value="1"/>
</dbReference>
<dbReference type="PROSITE" id="PS51832">
    <property type="entry name" value="HD_GYP"/>
    <property type="match status" value="1"/>
</dbReference>
<dbReference type="Pfam" id="PF13487">
    <property type="entry name" value="HD_5"/>
    <property type="match status" value="1"/>
</dbReference>
<feature type="domain" description="HD-GYP" evidence="1">
    <location>
        <begin position="15"/>
        <end position="145"/>
    </location>
</feature>
<evidence type="ECO:0000313" key="2">
    <source>
        <dbReference type="EMBL" id="HIU51134.1"/>
    </source>
</evidence>
<proteinExistence type="predicted"/>
<dbReference type="EMBL" id="DVNH01000006">
    <property type="protein sequence ID" value="HIU51134.1"/>
    <property type="molecule type" value="Genomic_DNA"/>
</dbReference>
<dbReference type="AlphaFoldDB" id="A0A9D1LZV4"/>
<dbReference type="InterPro" id="IPR003607">
    <property type="entry name" value="HD/PDEase_dom"/>
</dbReference>
<dbReference type="Proteomes" id="UP000824093">
    <property type="component" value="Unassembled WGS sequence"/>
</dbReference>
<comment type="caution">
    <text evidence="2">The sequence shown here is derived from an EMBL/GenBank/DDBJ whole genome shotgun (WGS) entry which is preliminary data.</text>
</comment>
<name>A0A9D1LZV4_9FIRM</name>
<dbReference type="CDD" id="cd00077">
    <property type="entry name" value="HDc"/>
    <property type="match status" value="1"/>
</dbReference>
<dbReference type="PANTHER" id="PTHR43155">
    <property type="entry name" value="CYCLIC DI-GMP PHOSPHODIESTERASE PA4108-RELATED"/>
    <property type="match status" value="1"/>
</dbReference>
<sequence>MFEQKFDFYDKTVLKSYNLDSSMRYQLNMLDSLDLFTRKHSENVASITCRLCEYLHCKKDFTTYCTICAFLHDIGKMFIPPSILQKPSRLTDEEYETMKTHTTIGYKMCLNDDKLRPYAIGPRCHHEALNGTGYPDRIKGVRNSI</sequence>
<organism evidence="2 3">
    <name type="scientific">Candidatus Merdicola faecigallinarum</name>
    <dbReference type="NCBI Taxonomy" id="2840862"/>
    <lineage>
        <taxon>Bacteria</taxon>
        <taxon>Bacillati</taxon>
        <taxon>Bacillota</taxon>
        <taxon>Clostridia</taxon>
        <taxon>Candidatus Merdicola</taxon>
    </lineage>
</organism>
<evidence type="ECO:0000313" key="3">
    <source>
        <dbReference type="Proteomes" id="UP000824093"/>
    </source>
</evidence>